<evidence type="ECO:0000256" key="2">
    <source>
        <dbReference type="SAM" id="Phobius"/>
    </source>
</evidence>
<reference evidence="3 4" key="1">
    <citation type="submission" date="2023-01" db="EMBL/GenBank/DDBJ databases">
        <authorList>
            <person name="Whitehead M."/>
        </authorList>
    </citation>
    <scope>NUCLEOTIDE SEQUENCE [LARGE SCALE GENOMIC DNA]</scope>
</reference>
<comment type="caution">
    <text evidence="3">The sequence shown here is derived from an EMBL/GenBank/DDBJ whole genome shotgun (WGS) entry which is preliminary data.</text>
</comment>
<proteinExistence type="predicted"/>
<dbReference type="EMBL" id="CARXXK010000001">
    <property type="protein sequence ID" value="CAI6350023.1"/>
    <property type="molecule type" value="Genomic_DNA"/>
</dbReference>
<keyword evidence="2" id="KW-1133">Transmembrane helix</keyword>
<dbReference type="AlphaFoldDB" id="A0AAV0W2J9"/>
<keyword evidence="2" id="KW-0812">Transmembrane</keyword>
<dbReference type="Proteomes" id="UP001160148">
    <property type="component" value="Unassembled WGS sequence"/>
</dbReference>
<accession>A0AAV0W2J9</accession>
<evidence type="ECO:0000313" key="3">
    <source>
        <dbReference type="EMBL" id="CAI6350023.1"/>
    </source>
</evidence>
<feature type="transmembrane region" description="Helical" evidence="2">
    <location>
        <begin position="91"/>
        <end position="114"/>
    </location>
</feature>
<name>A0AAV0W2J9_9HEMI</name>
<keyword evidence="2" id="KW-0472">Membrane</keyword>
<organism evidence="3 4">
    <name type="scientific">Macrosiphum euphorbiae</name>
    <name type="common">potato aphid</name>
    <dbReference type="NCBI Taxonomy" id="13131"/>
    <lineage>
        <taxon>Eukaryota</taxon>
        <taxon>Metazoa</taxon>
        <taxon>Ecdysozoa</taxon>
        <taxon>Arthropoda</taxon>
        <taxon>Hexapoda</taxon>
        <taxon>Insecta</taxon>
        <taxon>Pterygota</taxon>
        <taxon>Neoptera</taxon>
        <taxon>Paraneoptera</taxon>
        <taxon>Hemiptera</taxon>
        <taxon>Sternorrhyncha</taxon>
        <taxon>Aphidomorpha</taxon>
        <taxon>Aphidoidea</taxon>
        <taxon>Aphididae</taxon>
        <taxon>Macrosiphini</taxon>
        <taxon>Macrosiphum</taxon>
    </lineage>
</organism>
<feature type="transmembrane region" description="Helical" evidence="2">
    <location>
        <begin position="55"/>
        <end position="79"/>
    </location>
</feature>
<feature type="transmembrane region" description="Helical" evidence="2">
    <location>
        <begin position="21"/>
        <end position="43"/>
    </location>
</feature>
<feature type="transmembrane region" description="Helical" evidence="2">
    <location>
        <begin position="120"/>
        <end position="140"/>
    </location>
</feature>
<evidence type="ECO:0000256" key="1">
    <source>
        <dbReference type="SAM" id="MobiDB-lite"/>
    </source>
</evidence>
<feature type="region of interest" description="Disordered" evidence="1">
    <location>
        <begin position="231"/>
        <end position="291"/>
    </location>
</feature>
<feature type="compositionally biased region" description="Polar residues" evidence="1">
    <location>
        <begin position="248"/>
        <end position="262"/>
    </location>
</feature>
<evidence type="ECO:0008006" key="5">
    <source>
        <dbReference type="Google" id="ProtNLM"/>
    </source>
</evidence>
<protein>
    <recommendedName>
        <fullName evidence="5">Transmembrane protein</fullName>
    </recommendedName>
</protein>
<evidence type="ECO:0000313" key="4">
    <source>
        <dbReference type="Proteomes" id="UP001160148"/>
    </source>
</evidence>
<keyword evidence="4" id="KW-1185">Reference proteome</keyword>
<sequence length="291" mass="33270">MTSSKCFSGCTIVRYGARIISILDFWICVILLIKCLMLLNPFYEDYYYYNSRTEQIIYDFIIFSYLFLISVFLNVNYYLKESTYDHKVHQIYQWLAVNTIFLSFHILAITYITIKNNYPVILYYYSVPICFIHLCQIYVVKSFYDDELLKTRLPLPTLSSAVTGQSQGAVVNQNLSQNSVNVSLSGPPAPNPVYPVQSAPPLQLQEQQEPRWQPSSNGAVLPVPVASLVYPQLHHGHPNGQNGAEPHYQTSVSLQPGPSSVEVQHPQEYYNPPAYSPPYEQQAEIHSVRKI</sequence>
<gene>
    <name evidence="3" type="ORF">MEUPH1_LOCUS6525</name>
</gene>